<feature type="transmembrane region" description="Helical" evidence="1">
    <location>
        <begin position="43"/>
        <end position="62"/>
    </location>
</feature>
<feature type="transmembrane region" description="Helical" evidence="1">
    <location>
        <begin position="83"/>
        <end position="102"/>
    </location>
</feature>
<protein>
    <submittedName>
        <fullName evidence="3">Putative membrane protein</fullName>
    </submittedName>
</protein>
<name>A0A4V2F1H3_9BURK</name>
<dbReference type="NCBIfam" id="NF033664">
    <property type="entry name" value="PACE_transport"/>
    <property type="match status" value="1"/>
</dbReference>
<dbReference type="OrthoDB" id="1631120at2"/>
<dbReference type="InterPro" id="IPR058208">
    <property type="entry name" value="PACE"/>
</dbReference>
<organism evidence="3 4">
    <name type="scientific">Kerstersia gyiorum</name>
    <dbReference type="NCBI Taxonomy" id="206506"/>
    <lineage>
        <taxon>Bacteria</taxon>
        <taxon>Pseudomonadati</taxon>
        <taxon>Pseudomonadota</taxon>
        <taxon>Betaproteobacteria</taxon>
        <taxon>Burkholderiales</taxon>
        <taxon>Alcaligenaceae</taxon>
        <taxon>Kerstersia</taxon>
    </lineage>
</organism>
<evidence type="ECO:0000259" key="2">
    <source>
        <dbReference type="Pfam" id="PF05232"/>
    </source>
</evidence>
<sequence>MIYLKPLTRRIIYVATFEVIAIAASTLLLSLLSGGPAHDSLPVAAAVSAIAVAWNYIFNTLFEAWERRTHRSSRSLALRSVHAIAFEGGLFLFTIPLYMGWYHVGLWEAVKMEAALLLFFLFYTFLFTLAFDMIFALPGQKAKQPAAPQAATAESIATEATR</sequence>
<dbReference type="RefSeq" id="WP_068366918.1">
    <property type="nucleotide sequence ID" value="NZ_CBCSEB010000002.1"/>
</dbReference>
<dbReference type="Pfam" id="PF05232">
    <property type="entry name" value="BTP"/>
    <property type="match status" value="2"/>
</dbReference>
<evidence type="ECO:0000313" key="3">
    <source>
        <dbReference type="EMBL" id="RZS73687.1"/>
    </source>
</evidence>
<keyword evidence="1" id="KW-1133">Transmembrane helix</keyword>
<feature type="domain" description="Chlorhexidine efflux transporter" evidence="2">
    <location>
        <begin position="74"/>
        <end position="136"/>
    </location>
</feature>
<evidence type="ECO:0000256" key="1">
    <source>
        <dbReference type="SAM" id="Phobius"/>
    </source>
</evidence>
<gene>
    <name evidence="3" type="ORF">EV679_0891</name>
</gene>
<dbReference type="AlphaFoldDB" id="A0A4V2F1H3"/>
<reference evidence="3 4" key="1">
    <citation type="submission" date="2019-02" db="EMBL/GenBank/DDBJ databases">
        <title>Genomic Encyclopedia of Type Strains, Phase IV (KMG-IV): sequencing the most valuable type-strain genomes for metagenomic binning, comparative biology and taxonomic classification.</title>
        <authorList>
            <person name="Goeker M."/>
        </authorList>
    </citation>
    <scope>NUCLEOTIDE SEQUENCE [LARGE SCALE GENOMIC DNA]</scope>
    <source>
        <strain evidence="3 4">DSM 16618</strain>
    </source>
</reference>
<evidence type="ECO:0000313" key="4">
    <source>
        <dbReference type="Proteomes" id="UP000292039"/>
    </source>
</evidence>
<dbReference type="EMBL" id="SGWZ01000001">
    <property type="protein sequence ID" value="RZS73687.1"/>
    <property type="molecule type" value="Genomic_DNA"/>
</dbReference>
<feature type="transmembrane region" description="Helical" evidence="1">
    <location>
        <begin position="114"/>
        <end position="137"/>
    </location>
</feature>
<keyword evidence="1" id="KW-0472">Membrane</keyword>
<dbReference type="InterPro" id="IPR007896">
    <property type="entry name" value="BTP_bacteria"/>
</dbReference>
<comment type="caution">
    <text evidence="3">The sequence shown here is derived from an EMBL/GenBank/DDBJ whole genome shotgun (WGS) entry which is preliminary data.</text>
</comment>
<feature type="transmembrane region" description="Helical" evidence="1">
    <location>
        <begin position="12"/>
        <end position="31"/>
    </location>
</feature>
<feature type="domain" description="Chlorhexidine efflux transporter" evidence="2">
    <location>
        <begin position="6"/>
        <end position="68"/>
    </location>
</feature>
<keyword evidence="1" id="KW-0812">Transmembrane</keyword>
<proteinExistence type="predicted"/>
<accession>A0A4V2F1H3</accession>
<dbReference type="Proteomes" id="UP000292039">
    <property type="component" value="Unassembled WGS sequence"/>
</dbReference>